<dbReference type="PRINTS" id="PR00419">
    <property type="entry name" value="ADXRDTASE"/>
</dbReference>
<keyword evidence="4" id="KW-0560">Oxidoreductase</keyword>
<evidence type="ECO:0000313" key="5">
    <source>
        <dbReference type="EMBL" id="RCW44504.1"/>
    </source>
</evidence>
<gene>
    <name evidence="5" type="ORF">DFQ14_10493</name>
</gene>
<dbReference type="GO" id="GO:0004499">
    <property type="term" value="F:N,N-dimethylaniline monooxygenase activity"/>
    <property type="evidence" value="ECO:0007669"/>
    <property type="project" value="InterPro"/>
</dbReference>
<dbReference type="InterPro" id="IPR020946">
    <property type="entry name" value="Flavin_mOase-like"/>
</dbReference>
<dbReference type="EMBL" id="QPJC01000004">
    <property type="protein sequence ID" value="RCW44504.1"/>
    <property type="molecule type" value="Genomic_DNA"/>
</dbReference>
<reference evidence="5 6" key="1">
    <citation type="submission" date="2018-07" db="EMBL/GenBank/DDBJ databases">
        <title>Genomic Encyclopedia of Type Strains, Phase III (KMG-III): the genomes of soil and plant-associated and newly described type strains.</title>
        <authorList>
            <person name="Whitman W."/>
        </authorList>
    </citation>
    <scope>NUCLEOTIDE SEQUENCE [LARGE SCALE GENOMIC DNA]</scope>
    <source>
        <strain evidence="5 6">CECT 8575</strain>
    </source>
</reference>
<dbReference type="InterPro" id="IPR036188">
    <property type="entry name" value="FAD/NAD-bd_sf"/>
</dbReference>
<dbReference type="SUPFAM" id="SSF51905">
    <property type="entry name" value="FAD/NAD(P)-binding domain"/>
    <property type="match status" value="2"/>
</dbReference>
<dbReference type="PANTHER" id="PTHR42877">
    <property type="entry name" value="L-ORNITHINE N(5)-MONOOXYGENASE-RELATED"/>
    <property type="match status" value="1"/>
</dbReference>
<dbReference type="AlphaFoldDB" id="A0A368VY42"/>
<sequence length="486" mass="55177">MRSTTKPTVAIIGAGFAGIGMAIRLKQAGYPVTVFEREADLGGVWRDNTYPGAACDIPSHLYSFSFEPKPDWTRRYATQPEILDYLRHCVHKYGLGAHIRFGTGIATAEFDEQRGHWRLTTEGGETIEIDALVSACGQLRIPALPDLLGRDTFAGPAFHTARWDHRQDLTGKRVGVIGTGATAVQVVPALVDSVHELRLFQRTPPYLVPRPDRAYPAWQRRLFARFPLLQKLGRAKLFAQHEARVLGFGYAPRMLRVSEVLFRRRLRRQVPDPDRRAALTPDYRIGCKRVLVSSDFHPAMNRANLALVTDSVREIVPEGVRTDDGRVHELDVLVYATGFRTQDFLTPMRVLGRGGRDLDEEWRDGARAHLGITVPGFPNFFLLYGPNTNLGHNSIIYMIESQIAYVLDALQRLHTRRLRYLDVRVPALREFDEHVQRRLRNTVFSTGCDSWYIADNGRNANNWPSSVLAYRRLTRSLDPAEYEHAR</sequence>
<dbReference type="OrthoDB" id="5168853at2"/>
<dbReference type="RefSeq" id="WP_114452580.1">
    <property type="nucleotide sequence ID" value="NZ_QPJC01000004.1"/>
</dbReference>
<dbReference type="InterPro" id="IPR051209">
    <property type="entry name" value="FAD-bind_Monooxygenase_sf"/>
</dbReference>
<evidence type="ECO:0000256" key="4">
    <source>
        <dbReference type="ARBA" id="ARBA00023002"/>
    </source>
</evidence>
<comment type="similarity">
    <text evidence="1">Belongs to the FAD-binding monooxygenase family.</text>
</comment>
<dbReference type="GO" id="GO:0050660">
    <property type="term" value="F:flavin adenine dinucleotide binding"/>
    <property type="evidence" value="ECO:0007669"/>
    <property type="project" value="InterPro"/>
</dbReference>
<keyword evidence="3" id="KW-0274">FAD</keyword>
<organism evidence="5 6">
    <name type="scientific">Halopolyspora algeriensis</name>
    <dbReference type="NCBI Taxonomy" id="1500506"/>
    <lineage>
        <taxon>Bacteria</taxon>
        <taxon>Bacillati</taxon>
        <taxon>Actinomycetota</taxon>
        <taxon>Actinomycetes</taxon>
        <taxon>Actinomycetes incertae sedis</taxon>
        <taxon>Halopolyspora</taxon>
    </lineage>
</organism>
<comment type="caution">
    <text evidence="5">The sequence shown here is derived from an EMBL/GenBank/DDBJ whole genome shotgun (WGS) entry which is preliminary data.</text>
</comment>
<dbReference type="GO" id="GO:0050661">
    <property type="term" value="F:NADP binding"/>
    <property type="evidence" value="ECO:0007669"/>
    <property type="project" value="InterPro"/>
</dbReference>
<proteinExistence type="inferred from homology"/>
<evidence type="ECO:0000256" key="1">
    <source>
        <dbReference type="ARBA" id="ARBA00010139"/>
    </source>
</evidence>
<dbReference type="PANTHER" id="PTHR42877:SF4">
    <property type="entry name" value="FAD_NAD(P)-BINDING DOMAIN-CONTAINING PROTEIN-RELATED"/>
    <property type="match status" value="1"/>
</dbReference>
<keyword evidence="2" id="KW-0285">Flavoprotein</keyword>
<evidence type="ECO:0000313" key="6">
    <source>
        <dbReference type="Proteomes" id="UP000253495"/>
    </source>
</evidence>
<dbReference type="Pfam" id="PF00743">
    <property type="entry name" value="FMO-like"/>
    <property type="match status" value="1"/>
</dbReference>
<dbReference type="Proteomes" id="UP000253495">
    <property type="component" value="Unassembled WGS sequence"/>
</dbReference>
<keyword evidence="6" id="KW-1185">Reference proteome</keyword>
<accession>A0A368VY42</accession>
<name>A0A368VY42_9ACTN</name>
<evidence type="ECO:0000256" key="2">
    <source>
        <dbReference type="ARBA" id="ARBA00022630"/>
    </source>
</evidence>
<dbReference type="Gene3D" id="3.50.50.60">
    <property type="entry name" value="FAD/NAD(P)-binding domain"/>
    <property type="match status" value="2"/>
</dbReference>
<evidence type="ECO:0000256" key="3">
    <source>
        <dbReference type="ARBA" id="ARBA00022827"/>
    </source>
</evidence>
<protein>
    <submittedName>
        <fullName evidence="5">Cation diffusion facilitator CzcD-associated flavoprotein CzcO</fullName>
    </submittedName>
</protein>